<evidence type="ECO:0000256" key="2">
    <source>
        <dbReference type="ARBA" id="ARBA00022771"/>
    </source>
</evidence>
<evidence type="ECO:0000256" key="1">
    <source>
        <dbReference type="ARBA" id="ARBA00022723"/>
    </source>
</evidence>
<keyword evidence="1" id="KW-0479">Metal-binding</keyword>
<evidence type="ECO:0000313" key="7">
    <source>
        <dbReference type="Proteomes" id="UP000271469"/>
    </source>
</evidence>
<sequence>MSNDRTDAEAALTAERASTLSLVESLSARLESVIEATADSSSDDEHDPEGTTLAVERGHLVAQLERSRVRLDELDAAFDRLRHGTYGVCEICGGAIAPERLDALPAARLCVGCAARHPARRW</sequence>
<gene>
    <name evidence="6" type="primary">yocK</name>
    <name evidence="6" type="ORF">D7316_01907</name>
</gene>
<feature type="zinc finger region" description="dksA C4-type" evidence="4">
    <location>
        <begin position="89"/>
        <end position="113"/>
    </location>
</feature>
<dbReference type="InterPro" id="IPR020458">
    <property type="entry name" value="Znf_DskA_TraR_CS"/>
</dbReference>
<dbReference type="SUPFAM" id="SSF57716">
    <property type="entry name" value="Glucocorticoid receptor-like (DNA-binding domain)"/>
    <property type="match status" value="1"/>
</dbReference>
<reference evidence="6 7" key="1">
    <citation type="submission" date="2018-11" db="EMBL/GenBank/DDBJ databases">
        <title>Gordonia insulae sp. nov., isolated from an island soil.</title>
        <authorList>
            <person name="Kim Y.S."/>
            <person name="Kim S.B."/>
        </authorList>
    </citation>
    <scope>NUCLEOTIDE SEQUENCE [LARGE SCALE GENOMIC DNA]</scope>
    <source>
        <strain evidence="6 7">MMS17-SY073</strain>
    </source>
</reference>
<dbReference type="AlphaFoldDB" id="A0A3G8JJP7"/>
<dbReference type="GO" id="GO:0008270">
    <property type="term" value="F:zinc ion binding"/>
    <property type="evidence" value="ECO:0007669"/>
    <property type="project" value="UniProtKB-KW"/>
</dbReference>
<feature type="domain" description="Zinc finger DksA/TraR C4-type" evidence="5">
    <location>
        <begin position="84"/>
        <end position="117"/>
    </location>
</feature>
<dbReference type="Pfam" id="PF01258">
    <property type="entry name" value="zf-dskA_traR"/>
    <property type="match status" value="1"/>
</dbReference>
<dbReference type="InterPro" id="IPR000962">
    <property type="entry name" value="Znf_DskA_TraR"/>
</dbReference>
<dbReference type="KEGG" id="gom:D7316_01907"/>
<evidence type="ECO:0000256" key="4">
    <source>
        <dbReference type="PROSITE-ProRule" id="PRU00510"/>
    </source>
</evidence>
<dbReference type="Gene3D" id="1.20.120.910">
    <property type="entry name" value="DksA, coiled-coil domain"/>
    <property type="match status" value="1"/>
</dbReference>
<dbReference type="PANTHER" id="PTHR33823">
    <property type="entry name" value="RNA POLYMERASE-BINDING TRANSCRIPTION FACTOR DKSA-RELATED"/>
    <property type="match status" value="1"/>
</dbReference>
<keyword evidence="3" id="KW-0862">Zinc</keyword>
<evidence type="ECO:0000313" key="6">
    <source>
        <dbReference type="EMBL" id="AZG45311.1"/>
    </source>
</evidence>
<dbReference type="OrthoDB" id="1121111at2"/>
<dbReference type="RefSeq" id="WP_124708040.1">
    <property type="nucleotide sequence ID" value="NZ_CP033972.1"/>
</dbReference>
<organism evidence="6 7">
    <name type="scientific">Gordonia insulae</name>
    <dbReference type="NCBI Taxonomy" id="2420509"/>
    <lineage>
        <taxon>Bacteria</taxon>
        <taxon>Bacillati</taxon>
        <taxon>Actinomycetota</taxon>
        <taxon>Actinomycetes</taxon>
        <taxon>Mycobacteriales</taxon>
        <taxon>Gordoniaceae</taxon>
        <taxon>Gordonia</taxon>
    </lineage>
</organism>
<keyword evidence="7" id="KW-1185">Reference proteome</keyword>
<evidence type="ECO:0000259" key="5">
    <source>
        <dbReference type="Pfam" id="PF01258"/>
    </source>
</evidence>
<dbReference type="PANTHER" id="PTHR33823:SF2">
    <property type="entry name" value="RNA POLYMERASE-BINDING TRANSCRIPTION FACTOR DKSA"/>
    <property type="match status" value="1"/>
</dbReference>
<protein>
    <submittedName>
        <fullName evidence="6">General stress protein 16O</fullName>
    </submittedName>
</protein>
<evidence type="ECO:0000256" key="3">
    <source>
        <dbReference type="ARBA" id="ARBA00022833"/>
    </source>
</evidence>
<dbReference type="EMBL" id="CP033972">
    <property type="protein sequence ID" value="AZG45311.1"/>
    <property type="molecule type" value="Genomic_DNA"/>
</dbReference>
<name>A0A3G8JJP7_9ACTN</name>
<keyword evidence="2" id="KW-0863">Zinc-finger</keyword>
<accession>A0A3G8JJP7</accession>
<dbReference type="PROSITE" id="PS51128">
    <property type="entry name" value="ZF_DKSA_2"/>
    <property type="match status" value="1"/>
</dbReference>
<dbReference type="Proteomes" id="UP000271469">
    <property type="component" value="Chromosome"/>
</dbReference>
<dbReference type="PROSITE" id="PS01102">
    <property type="entry name" value="ZF_DKSA_1"/>
    <property type="match status" value="1"/>
</dbReference>
<proteinExistence type="predicted"/>